<proteinExistence type="predicted"/>
<feature type="region of interest" description="Disordered" evidence="1">
    <location>
        <begin position="78"/>
        <end position="104"/>
    </location>
</feature>
<gene>
    <name evidence="2" type="ORF">Pan216_08510</name>
</gene>
<evidence type="ECO:0000256" key="1">
    <source>
        <dbReference type="SAM" id="MobiDB-lite"/>
    </source>
</evidence>
<dbReference type="Proteomes" id="UP000317093">
    <property type="component" value="Chromosome"/>
</dbReference>
<keyword evidence="3" id="KW-1185">Reference proteome</keyword>
<protein>
    <submittedName>
        <fullName evidence="2">Uncharacterized protein</fullName>
    </submittedName>
</protein>
<organism evidence="2 3">
    <name type="scientific">Kolteria novifilia</name>
    <dbReference type="NCBI Taxonomy" id="2527975"/>
    <lineage>
        <taxon>Bacteria</taxon>
        <taxon>Pseudomonadati</taxon>
        <taxon>Planctomycetota</taxon>
        <taxon>Planctomycetia</taxon>
        <taxon>Kolteriales</taxon>
        <taxon>Kolteriaceae</taxon>
        <taxon>Kolteria</taxon>
    </lineage>
</organism>
<sequence>MIQSWRVMGLWFGGRVFLVVMGHSMKDCARRLPRAMEDYTLEDLDQVECLWYEQWDPGTSMRDPEWVPVEEVSMHRVRQRQAARESSRGRLHESRLRLDRRKSA</sequence>
<evidence type="ECO:0000313" key="3">
    <source>
        <dbReference type="Proteomes" id="UP000317093"/>
    </source>
</evidence>
<dbReference type="AlphaFoldDB" id="A0A518AZ56"/>
<dbReference type="KEGG" id="knv:Pan216_08510"/>
<reference evidence="2 3" key="1">
    <citation type="submission" date="2019-02" db="EMBL/GenBank/DDBJ databases">
        <title>Deep-cultivation of Planctomycetes and their phenomic and genomic characterization uncovers novel biology.</title>
        <authorList>
            <person name="Wiegand S."/>
            <person name="Jogler M."/>
            <person name="Boedeker C."/>
            <person name="Pinto D."/>
            <person name="Vollmers J."/>
            <person name="Rivas-Marin E."/>
            <person name="Kohn T."/>
            <person name="Peeters S.H."/>
            <person name="Heuer A."/>
            <person name="Rast P."/>
            <person name="Oberbeckmann S."/>
            <person name="Bunk B."/>
            <person name="Jeske O."/>
            <person name="Meyerdierks A."/>
            <person name="Storesund J.E."/>
            <person name="Kallscheuer N."/>
            <person name="Luecker S."/>
            <person name="Lage O.M."/>
            <person name="Pohl T."/>
            <person name="Merkel B.J."/>
            <person name="Hornburger P."/>
            <person name="Mueller R.-W."/>
            <person name="Bruemmer F."/>
            <person name="Labrenz M."/>
            <person name="Spormann A.M."/>
            <person name="Op den Camp H."/>
            <person name="Overmann J."/>
            <person name="Amann R."/>
            <person name="Jetten M.S.M."/>
            <person name="Mascher T."/>
            <person name="Medema M.H."/>
            <person name="Devos D.P."/>
            <person name="Kaster A.-K."/>
            <person name="Ovreas L."/>
            <person name="Rohde M."/>
            <person name="Galperin M.Y."/>
            <person name="Jogler C."/>
        </authorList>
    </citation>
    <scope>NUCLEOTIDE SEQUENCE [LARGE SCALE GENOMIC DNA]</scope>
    <source>
        <strain evidence="2 3">Pan216</strain>
    </source>
</reference>
<dbReference type="RefSeq" id="WP_145255186.1">
    <property type="nucleotide sequence ID" value="NZ_CP036279.1"/>
</dbReference>
<dbReference type="EMBL" id="CP036279">
    <property type="protein sequence ID" value="QDU60014.1"/>
    <property type="molecule type" value="Genomic_DNA"/>
</dbReference>
<feature type="compositionally biased region" description="Basic and acidic residues" evidence="1">
    <location>
        <begin position="82"/>
        <end position="104"/>
    </location>
</feature>
<name>A0A518AZ56_9BACT</name>
<evidence type="ECO:0000313" key="2">
    <source>
        <dbReference type="EMBL" id="QDU60014.1"/>
    </source>
</evidence>
<accession>A0A518AZ56</accession>